<keyword evidence="1" id="KW-0863">Zinc-finger</keyword>
<proteinExistence type="predicted"/>
<dbReference type="PANTHER" id="PTHR47718">
    <property type="entry name" value="OS01G0519700 PROTEIN"/>
    <property type="match status" value="1"/>
</dbReference>
<dbReference type="GO" id="GO:0008270">
    <property type="term" value="F:zinc ion binding"/>
    <property type="evidence" value="ECO:0007669"/>
    <property type="project" value="UniProtKB-KW"/>
</dbReference>
<dbReference type="GeneID" id="120279505"/>
<keyword evidence="1" id="KW-0479">Metal-binding</keyword>
<sequence length="253" mass="27651">MEWNFTKTWLLDLSASASTSAPHQLLPPSPPTAPPASTVFASTNAASPSSVPTLAASSSSPPTPPPPSFASTNAFSGVKDIMADTIDGIDLNELGLNGERGGLTQENDSQQVVNEDDLATQDVQELAMSPKSRDGQQLAKIPFVGMEFEDEEEAFQYYLDYAKSRGFGVRKGMLAERIRDGERIREVTWIMQESDSMLAERIRDGSDNAKYAICNHVVVFGKNCIEDGEPYAMCSCKKFEREGVLCCHILKIF</sequence>
<keyword evidence="4" id="KW-1185">Reference proteome</keyword>
<feature type="compositionally biased region" description="Low complexity" evidence="2">
    <location>
        <begin position="45"/>
        <end position="60"/>
    </location>
</feature>
<accession>A0AB40CQK9</accession>
<gene>
    <name evidence="5" type="primary">LOC120279505</name>
</gene>
<keyword evidence="1" id="KW-0862">Zinc</keyword>
<feature type="domain" description="SWIM-type" evidence="3">
    <location>
        <begin position="219"/>
        <end position="253"/>
    </location>
</feature>
<feature type="region of interest" description="Disordered" evidence="2">
    <location>
        <begin position="17"/>
        <end position="73"/>
    </location>
</feature>
<reference evidence="5" key="1">
    <citation type="submission" date="2025-08" db="UniProtKB">
        <authorList>
            <consortium name="RefSeq"/>
        </authorList>
    </citation>
    <scope>IDENTIFICATION</scope>
</reference>
<dbReference type="Pfam" id="PF04434">
    <property type="entry name" value="SWIM"/>
    <property type="match status" value="1"/>
</dbReference>
<dbReference type="RefSeq" id="XP_039142372.1">
    <property type="nucleotide sequence ID" value="XM_039286438.1"/>
</dbReference>
<feature type="compositionally biased region" description="Pro residues" evidence="2">
    <location>
        <begin position="25"/>
        <end position="34"/>
    </location>
</feature>
<protein>
    <submittedName>
        <fullName evidence="5">Uncharacterized protein LOC120279505</fullName>
    </submittedName>
</protein>
<evidence type="ECO:0000256" key="2">
    <source>
        <dbReference type="SAM" id="MobiDB-lite"/>
    </source>
</evidence>
<evidence type="ECO:0000256" key="1">
    <source>
        <dbReference type="PROSITE-ProRule" id="PRU00325"/>
    </source>
</evidence>
<evidence type="ECO:0000313" key="5">
    <source>
        <dbReference type="RefSeq" id="XP_039142372.1"/>
    </source>
</evidence>
<dbReference type="PROSITE" id="PS50966">
    <property type="entry name" value="ZF_SWIM"/>
    <property type="match status" value="1"/>
</dbReference>
<dbReference type="AlphaFoldDB" id="A0AB40CQK9"/>
<evidence type="ECO:0000259" key="3">
    <source>
        <dbReference type="PROSITE" id="PS50966"/>
    </source>
</evidence>
<dbReference type="InterPro" id="IPR007527">
    <property type="entry name" value="Znf_SWIM"/>
</dbReference>
<organism evidence="4 5">
    <name type="scientific">Dioscorea cayennensis subsp. rotundata</name>
    <name type="common">White Guinea yam</name>
    <name type="synonym">Dioscorea rotundata</name>
    <dbReference type="NCBI Taxonomy" id="55577"/>
    <lineage>
        <taxon>Eukaryota</taxon>
        <taxon>Viridiplantae</taxon>
        <taxon>Streptophyta</taxon>
        <taxon>Embryophyta</taxon>
        <taxon>Tracheophyta</taxon>
        <taxon>Spermatophyta</taxon>
        <taxon>Magnoliopsida</taxon>
        <taxon>Liliopsida</taxon>
        <taxon>Dioscoreales</taxon>
        <taxon>Dioscoreaceae</taxon>
        <taxon>Dioscorea</taxon>
    </lineage>
</organism>
<name>A0AB40CQK9_DIOCR</name>
<dbReference type="PANTHER" id="PTHR47718:SF13">
    <property type="entry name" value="OS09G0290500 PROTEIN"/>
    <property type="match status" value="1"/>
</dbReference>
<dbReference type="Proteomes" id="UP001515500">
    <property type="component" value="Chromosome 16"/>
</dbReference>
<evidence type="ECO:0000313" key="4">
    <source>
        <dbReference type="Proteomes" id="UP001515500"/>
    </source>
</evidence>